<dbReference type="GeneID" id="11107194"/>
<dbReference type="Proteomes" id="UP000164653">
    <property type="component" value="Segment"/>
</dbReference>
<comment type="function">
    <text evidence="4">Binds to the hairpin form of the viral telomeric sequence. Might direct genome encapsidation into the virus particle.</text>
</comment>
<evidence type="ECO:0000256" key="1">
    <source>
        <dbReference type="ARBA" id="ARBA00004328"/>
    </source>
</evidence>
<comment type="subcellular location">
    <subcellularLocation>
        <location evidence="1">Virion</location>
    </subcellularLocation>
</comment>
<keyword evidence="2" id="KW-0946">Virion</keyword>
<dbReference type="KEGG" id="vg:11107194"/>
<evidence type="ECO:0000256" key="2">
    <source>
        <dbReference type="ARBA" id="ARBA00022844"/>
    </source>
</evidence>
<accession>G3EID2</accession>
<keyword evidence="8" id="KW-1185">Reference proteome</keyword>
<organism evidence="7 8">
    <name type="scientific">Yokapox virus</name>
    <dbReference type="NCBI Taxonomy" id="1076255"/>
    <lineage>
        <taxon>Viruses</taxon>
        <taxon>Varidnaviria</taxon>
        <taxon>Bamfordvirae</taxon>
        <taxon>Nucleocytoviricota</taxon>
        <taxon>Pokkesviricetes</taxon>
        <taxon>Chitovirales</taxon>
        <taxon>Poxviridae</taxon>
        <taxon>Chordopoxvirinae</taxon>
        <taxon>Centapoxvirus</taxon>
        <taxon>Centapoxvirus yokapox</taxon>
    </lineage>
</organism>
<keyword evidence="3" id="KW-0238">DNA-binding</keyword>
<dbReference type="GO" id="GO:0044423">
    <property type="term" value="C:virion component"/>
    <property type="evidence" value="ECO:0007669"/>
    <property type="project" value="UniProtKB-KW"/>
</dbReference>
<dbReference type="OrthoDB" id="4351at10239"/>
<evidence type="ECO:0000256" key="4">
    <source>
        <dbReference type="ARBA" id="ARBA00025415"/>
    </source>
</evidence>
<sequence>MNNFVKQIASKSLKPNKKLSQRDESISMNECIISFNFDNFYYCNNALFNKQSNTPEDVMKSILIMESFTYEKMVIKKLIKLLINLSYISDLYFSPIGWLTGMDEHPETHVMLKIIFNTSLISIKSQIIELLENYTINNLTIYSTEKEIAIPTFNIPDSIPMGIISFFPFDTEFIVVVLFFGVCNDSYCGISYISYRERLQYVIEILKPLVSEINMLIDEVGRLSSVRIFDSSVSRKFPTIVLTSICELVYMFNENNYPVPILTTPLNVSPYIPKKLISLIDLPCNVEIRSVSRYGIDFITHINSKRLNMVLIIAKDRFLKNTTFSGTFVKENLVWKGIYTYRIIKSTFSVPTMKVSNNKHRKKICNKHCFINSSYTSRTLSHII</sequence>
<dbReference type="Pfam" id="PF04595">
    <property type="entry name" value="Pox_I6"/>
    <property type="match status" value="1"/>
</dbReference>
<reference evidence="7 8" key="1">
    <citation type="journal article" date="2011" name="J. Virol.">
        <title>The genome of yoka poxvirus.</title>
        <authorList>
            <person name="Zhao G."/>
            <person name="Droit L."/>
            <person name="Tesh R.B."/>
            <person name="Popov V.L."/>
            <person name="Little N.S."/>
            <person name="Upton C."/>
            <person name="Virgin H.W."/>
            <person name="Wang D."/>
        </authorList>
    </citation>
    <scope>NUCLEOTIDE SEQUENCE [LARGE SCALE GENOMIC DNA]</scope>
    <source>
        <strain evidence="7">DakArB 4268</strain>
    </source>
</reference>
<feature type="domain" description="Poxvirus I6 C-terminal" evidence="6">
    <location>
        <begin position="346"/>
        <end position="383"/>
    </location>
</feature>
<proteinExistence type="predicted"/>
<name>G3EID2_9POXV</name>
<dbReference type="Pfam" id="PF12562">
    <property type="entry name" value="Pox_I6_C"/>
    <property type="match status" value="1"/>
</dbReference>
<dbReference type="RefSeq" id="YP_004821407.1">
    <property type="nucleotide sequence ID" value="NC_015960.1"/>
</dbReference>
<evidence type="ECO:0000259" key="5">
    <source>
        <dbReference type="Pfam" id="PF04595"/>
    </source>
</evidence>
<dbReference type="EMBL" id="HQ849551">
    <property type="protein sequence ID" value="AEN03643.1"/>
    <property type="molecule type" value="Genomic_DNA"/>
</dbReference>
<evidence type="ECO:0000256" key="3">
    <source>
        <dbReference type="ARBA" id="ARBA00023125"/>
    </source>
</evidence>
<dbReference type="InterPro" id="IPR022219">
    <property type="entry name" value="Poxvirus_I6_C"/>
</dbReference>
<evidence type="ECO:0000313" key="7">
    <source>
        <dbReference type="EMBL" id="AEN03643.1"/>
    </source>
</evidence>
<feature type="domain" description="Poxvirus F5/Telomere-binding protein I6" evidence="5">
    <location>
        <begin position="30"/>
        <end position="345"/>
    </location>
</feature>
<gene>
    <name evidence="7" type="ORF">YKV054c</name>
</gene>
<evidence type="ECO:0000259" key="6">
    <source>
        <dbReference type="Pfam" id="PF12562"/>
    </source>
</evidence>
<evidence type="ECO:0000313" key="8">
    <source>
        <dbReference type="Proteomes" id="UP000164653"/>
    </source>
</evidence>
<dbReference type="InterPro" id="IPR007674">
    <property type="entry name" value="Poxvirus_F5/I6_dom"/>
</dbReference>
<dbReference type="GO" id="GO:0003677">
    <property type="term" value="F:DNA binding"/>
    <property type="evidence" value="ECO:0007669"/>
    <property type="project" value="UniProtKB-KW"/>
</dbReference>
<dbReference type="GO" id="GO:0016032">
    <property type="term" value="P:viral process"/>
    <property type="evidence" value="ECO:0007669"/>
    <property type="project" value="InterPro"/>
</dbReference>
<protein>
    <submittedName>
        <fullName evidence="7">Telomere binding protein</fullName>
    </submittedName>
</protein>